<gene>
    <name evidence="6" type="ORF">J5227_07615</name>
</gene>
<keyword evidence="1" id="KW-0547">Nucleotide-binding</keyword>
<dbReference type="GO" id="GO:0005524">
    <property type="term" value="F:ATP binding"/>
    <property type="evidence" value="ECO:0007669"/>
    <property type="project" value="UniProtKB-KW"/>
</dbReference>
<evidence type="ECO:0000313" key="7">
    <source>
        <dbReference type="Proteomes" id="UP000665181"/>
    </source>
</evidence>
<feature type="domain" description="AAA+ ATPase" evidence="5">
    <location>
        <begin position="269"/>
        <end position="406"/>
    </location>
</feature>
<dbReference type="InterPro" id="IPR003593">
    <property type="entry name" value="AAA+_ATPase"/>
</dbReference>
<accession>A0A8I2B8V2</accession>
<proteinExistence type="inferred from homology"/>
<dbReference type="SMART" id="SM00382">
    <property type="entry name" value="AAA"/>
    <property type="match status" value="1"/>
</dbReference>
<dbReference type="RefSeq" id="WP_134981947.1">
    <property type="nucleotide sequence ID" value="NZ_JAGFPW010000005.1"/>
</dbReference>
<evidence type="ECO:0000256" key="3">
    <source>
        <dbReference type="ARBA" id="ARBA00038088"/>
    </source>
</evidence>
<sequence>MPTLEKNMTGTNEVLTLMNSRRKSILVNTYEEERFQEDLITLLDEKEMEGFAWTVTDGLTNIRTGDQVEKIYDPVKVLDFIDKYKQGEDSVKAVFVLKDFHDMWNQFQAKRRLRDLLEKKSTSYKPIILVTPQLNIPMELEKLITVVTYELPSRDQVEENLIAIEHTLKQNGLEVPEGRERVAIINALIGMTGNEIQNVLKKSATKHRKIVLDEIIAEKEQVIKKTGLLEYVTKLGNMDHVGGMDILKDWFNDARYAFDHEAKTYGIDPVRGCVAAGFPGTGKSLVAKSVAHMWNLPLLKMNMSDIMDSKVGQSEKNIDRALKLAEDVSPCVLWVDEFEKALAGMSSSDRSDGGTTSRVIQSLLTWLSDKDAPVFVIATANDITKLPAELTRAGRFDEIFFVSLPAQSEREDIFKIHLLKRGYSISNEMDCKANEFNEEQISRLAEKSKDFTGAEIEQVIAEAGRRAYAEFRKKNRETHYMTEEHILEQIDRIVPLSKRNPELLQGLREWAKHSAKCASSEEHELIHGKPESGPVLHTINVSDNPFDQLDFGN</sequence>
<evidence type="ECO:0000313" key="6">
    <source>
        <dbReference type="EMBL" id="MBO3794175.1"/>
    </source>
</evidence>
<protein>
    <recommendedName>
        <fullName evidence="4">Uncharacterized AAA domain-containing protein ycf46</fullName>
    </recommendedName>
</protein>
<comment type="similarity">
    <text evidence="3">Belongs to the AAA ATPase family. Highly divergent.</text>
</comment>
<dbReference type="InterPro" id="IPR052381">
    <property type="entry name" value="AAA_domain_protein"/>
</dbReference>
<dbReference type="Pfam" id="PF00004">
    <property type="entry name" value="AAA"/>
    <property type="match status" value="1"/>
</dbReference>
<evidence type="ECO:0000256" key="4">
    <source>
        <dbReference type="ARBA" id="ARBA00040480"/>
    </source>
</evidence>
<organism evidence="6 7">
    <name type="scientific">Bacillus subtilis</name>
    <dbReference type="NCBI Taxonomy" id="1423"/>
    <lineage>
        <taxon>Bacteria</taxon>
        <taxon>Bacillati</taxon>
        <taxon>Bacillota</taxon>
        <taxon>Bacilli</taxon>
        <taxon>Bacillales</taxon>
        <taxon>Bacillaceae</taxon>
        <taxon>Bacillus</taxon>
    </lineage>
</organism>
<dbReference type="Pfam" id="PF17862">
    <property type="entry name" value="AAA_lid_3"/>
    <property type="match status" value="1"/>
</dbReference>
<dbReference type="GO" id="GO:0016887">
    <property type="term" value="F:ATP hydrolysis activity"/>
    <property type="evidence" value="ECO:0007669"/>
    <property type="project" value="InterPro"/>
</dbReference>
<evidence type="ECO:0000256" key="1">
    <source>
        <dbReference type="ARBA" id="ARBA00022741"/>
    </source>
</evidence>
<name>A0A8I2B8V2_BACIU</name>
<evidence type="ECO:0000259" key="5">
    <source>
        <dbReference type="SMART" id="SM00382"/>
    </source>
</evidence>
<dbReference type="EMBL" id="JAGFPW010000005">
    <property type="protein sequence ID" value="MBO3794175.1"/>
    <property type="molecule type" value="Genomic_DNA"/>
</dbReference>
<reference evidence="6" key="1">
    <citation type="submission" date="2021-03" db="EMBL/GenBank/DDBJ databases">
        <title>Isolation of Bacillus subtilis from fermented food sample.</title>
        <authorList>
            <person name="Lakshmanan V."/>
            <person name="Athira K."/>
            <person name="Rajagopal K."/>
        </authorList>
    </citation>
    <scope>NUCLEOTIDE SEQUENCE</scope>
    <source>
        <strain evidence="6">S1</strain>
    </source>
</reference>
<keyword evidence="2" id="KW-0067">ATP-binding</keyword>
<dbReference type="Proteomes" id="UP000665181">
    <property type="component" value="Unassembled WGS sequence"/>
</dbReference>
<dbReference type="InterPro" id="IPR003959">
    <property type="entry name" value="ATPase_AAA_core"/>
</dbReference>
<dbReference type="Gene3D" id="3.40.50.300">
    <property type="entry name" value="P-loop containing nucleotide triphosphate hydrolases"/>
    <property type="match status" value="1"/>
</dbReference>
<dbReference type="AlphaFoldDB" id="A0A8I2B8V2"/>
<dbReference type="SUPFAM" id="SSF52540">
    <property type="entry name" value="P-loop containing nucleoside triphosphate hydrolases"/>
    <property type="match status" value="1"/>
</dbReference>
<dbReference type="InterPro" id="IPR041569">
    <property type="entry name" value="AAA_lid_3"/>
</dbReference>
<dbReference type="Gene3D" id="1.10.8.60">
    <property type="match status" value="1"/>
</dbReference>
<dbReference type="PANTHER" id="PTHR42960:SF1">
    <property type="entry name" value="YCF46 PROTEIN"/>
    <property type="match status" value="1"/>
</dbReference>
<evidence type="ECO:0000256" key="2">
    <source>
        <dbReference type="ARBA" id="ARBA00022840"/>
    </source>
</evidence>
<dbReference type="PANTHER" id="PTHR42960">
    <property type="entry name" value="YCF46 PROTEIN"/>
    <property type="match status" value="1"/>
</dbReference>
<dbReference type="InterPro" id="IPR027417">
    <property type="entry name" value="P-loop_NTPase"/>
</dbReference>
<comment type="caution">
    <text evidence="6">The sequence shown here is derived from an EMBL/GenBank/DDBJ whole genome shotgun (WGS) entry which is preliminary data.</text>
</comment>